<dbReference type="EMBL" id="SRPW01002434">
    <property type="protein sequence ID" value="KAG5992869.1"/>
    <property type="molecule type" value="Genomic_DNA"/>
</dbReference>
<dbReference type="Proteomes" id="UP000748025">
    <property type="component" value="Unassembled WGS sequence"/>
</dbReference>
<gene>
    <name evidence="1" type="ORF">E4U43_003639</name>
</gene>
<reference evidence="1" key="1">
    <citation type="journal article" date="2020" name="bioRxiv">
        <title>Whole genome comparisons of ergot fungi reveals the divergence and evolution of species within the genus Claviceps are the result of varying mechanisms driving genome evolution and host range expansion.</title>
        <authorList>
            <person name="Wyka S.A."/>
            <person name="Mondo S.J."/>
            <person name="Liu M."/>
            <person name="Dettman J."/>
            <person name="Nalam V."/>
            <person name="Broders K.D."/>
        </authorList>
    </citation>
    <scope>NUCLEOTIDE SEQUENCE</scope>
    <source>
        <strain evidence="1">CCC 602</strain>
    </source>
</reference>
<protein>
    <submittedName>
        <fullName evidence="1">Uncharacterized protein</fullName>
    </submittedName>
</protein>
<sequence length="159" mass="16985">MARYARFAQSVWPEDMTAGARVTPSLLPPPTSVPLPASDSSTLPAAGQIRDDATGATRQNFDYGGRVVATADDYDWTSPSLAATPLTVIYSATKAGKQATGIHWDPDHALFILACRPTNQLVESRRVPRRSGNTKADPQSGSFIISYCALSPVPHSADQ</sequence>
<dbReference type="AlphaFoldDB" id="A0A9P7N742"/>
<evidence type="ECO:0000313" key="2">
    <source>
        <dbReference type="Proteomes" id="UP000748025"/>
    </source>
</evidence>
<comment type="caution">
    <text evidence="1">The sequence shown here is derived from an EMBL/GenBank/DDBJ whole genome shotgun (WGS) entry which is preliminary data.</text>
</comment>
<name>A0A9P7N742_9HYPO</name>
<organism evidence="1 2">
    <name type="scientific">Claviceps pusilla</name>
    <dbReference type="NCBI Taxonomy" id="123648"/>
    <lineage>
        <taxon>Eukaryota</taxon>
        <taxon>Fungi</taxon>
        <taxon>Dikarya</taxon>
        <taxon>Ascomycota</taxon>
        <taxon>Pezizomycotina</taxon>
        <taxon>Sordariomycetes</taxon>
        <taxon>Hypocreomycetidae</taxon>
        <taxon>Hypocreales</taxon>
        <taxon>Clavicipitaceae</taxon>
        <taxon>Claviceps</taxon>
    </lineage>
</organism>
<keyword evidence="2" id="KW-1185">Reference proteome</keyword>
<evidence type="ECO:0000313" key="1">
    <source>
        <dbReference type="EMBL" id="KAG5992869.1"/>
    </source>
</evidence>
<proteinExistence type="predicted"/>
<accession>A0A9P7N742</accession>